<name>A0A0V7ZT62_9CYAN</name>
<dbReference type="SMART" id="SM00646">
    <property type="entry name" value="Ami_3"/>
    <property type="match status" value="1"/>
</dbReference>
<reference evidence="2 3" key="1">
    <citation type="journal article" date="2015" name="Genome Announc.">
        <title>Draft Genome of the Euendolithic (true boring) Cyanobacterium Mastigocoleus testarum strain BC008.</title>
        <authorList>
            <person name="Guida B.S."/>
            <person name="Garcia-Pichel F."/>
        </authorList>
    </citation>
    <scope>NUCLEOTIDE SEQUENCE [LARGE SCALE GENOMIC DNA]</scope>
    <source>
        <strain evidence="2 3">BC008</strain>
    </source>
</reference>
<keyword evidence="2" id="KW-0378">Hydrolase</keyword>
<gene>
    <name evidence="2" type="ORF">BC008_43585</name>
</gene>
<protein>
    <submittedName>
        <fullName evidence="2">Cell wall hydrolase</fullName>
    </submittedName>
</protein>
<evidence type="ECO:0000313" key="2">
    <source>
        <dbReference type="EMBL" id="KST67646.1"/>
    </source>
</evidence>
<dbReference type="Pfam" id="PF01471">
    <property type="entry name" value="PG_binding_1"/>
    <property type="match status" value="2"/>
</dbReference>
<dbReference type="PANTHER" id="PTHR30032:SF1">
    <property type="entry name" value="N-ACETYLMURAMOYL-L-ALANINE AMIDASE LYTC"/>
    <property type="match status" value="1"/>
</dbReference>
<dbReference type="SUPFAM" id="SSF53187">
    <property type="entry name" value="Zn-dependent exopeptidases"/>
    <property type="match status" value="1"/>
</dbReference>
<dbReference type="Gene3D" id="3.40.630.40">
    <property type="entry name" value="Zn-dependent exopeptidases"/>
    <property type="match status" value="1"/>
</dbReference>
<dbReference type="InterPro" id="IPR002477">
    <property type="entry name" value="Peptidoglycan-bd-like"/>
</dbReference>
<dbReference type="Proteomes" id="UP000053372">
    <property type="component" value="Unassembled WGS sequence"/>
</dbReference>
<comment type="caution">
    <text evidence="2">The sequence shown here is derived from an EMBL/GenBank/DDBJ whole genome shotgun (WGS) entry which is preliminary data.</text>
</comment>
<dbReference type="CDD" id="cd02696">
    <property type="entry name" value="MurNAc-LAA"/>
    <property type="match status" value="1"/>
</dbReference>
<dbReference type="AlphaFoldDB" id="A0A0V7ZT62"/>
<dbReference type="InterPro" id="IPR051922">
    <property type="entry name" value="Bact_Sporulation_Assoc"/>
</dbReference>
<feature type="domain" description="MurNAc-LAA" evidence="1">
    <location>
        <begin position="64"/>
        <end position="167"/>
    </location>
</feature>
<dbReference type="PANTHER" id="PTHR30032">
    <property type="entry name" value="N-ACETYLMURAMOYL-L-ALANINE AMIDASE-RELATED"/>
    <property type="match status" value="1"/>
</dbReference>
<sequence length="313" mass="34300">MKIGIDIGHNAPPDTGAKGIKFEDHLTTEVGLMVMEKLKALGHTVVDCKPQKVYSVKQSLVQRVNIANSARVDVFVSIHFNAFNTRAYGTEIFATSSKGRQFAKPVLTEIVKLGFFNRGIKNGFHLYVVRNTSMPAILVECCFIDSQNDMKLYNGEAMANAIVKGLTGELPPPPVEPIPDETNNPDTSVLRLQKSLNRLKISDKDDKMLDEDGDLGPATNSAIENFQTTVGIQITGVASKTTWDALNEILSKPIVRQNHAAGTLVQYLQYRLGADMDGIYGPQTELAINTFQRDTGLVIDGIIGPLTWEKLIG</sequence>
<dbReference type="InterPro" id="IPR036365">
    <property type="entry name" value="PGBD-like_sf"/>
</dbReference>
<dbReference type="InterPro" id="IPR036366">
    <property type="entry name" value="PGBDSf"/>
</dbReference>
<keyword evidence="3" id="KW-1185">Reference proteome</keyword>
<evidence type="ECO:0000259" key="1">
    <source>
        <dbReference type="SMART" id="SM00646"/>
    </source>
</evidence>
<evidence type="ECO:0000313" key="3">
    <source>
        <dbReference type="Proteomes" id="UP000053372"/>
    </source>
</evidence>
<dbReference type="GO" id="GO:0008745">
    <property type="term" value="F:N-acetylmuramoyl-L-alanine amidase activity"/>
    <property type="evidence" value="ECO:0007669"/>
    <property type="project" value="InterPro"/>
</dbReference>
<dbReference type="OrthoDB" id="9763643at2"/>
<organism evidence="2 3">
    <name type="scientific">Mastigocoleus testarum BC008</name>
    <dbReference type="NCBI Taxonomy" id="371196"/>
    <lineage>
        <taxon>Bacteria</taxon>
        <taxon>Bacillati</taxon>
        <taxon>Cyanobacteriota</taxon>
        <taxon>Cyanophyceae</taxon>
        <taxon>Nostocales</taxon>
        <taxon>Hapalosiphonaceae</taxon>
        <taxon>Mastigocoleus</taxon>
    </lineage>
</organism>
<dbReference type="Gene3D" id="1.10.101.10">
    <property type="entry name" value="PGBD-like superfamily/PGBD"/>
    <property type="match status" value="2"/>
</dbReference>
<proteinExistence type="predicted"/>
<dbReference type="RefSeq" id="WP_027847080.1">
    <property type="nucleotide sequence ID" value="NZ_LMTZ01000085.1"/>
</dbReference>
<dbReference type="GO" id="GO:0009253">
    <property type="term" value="P:peptidoglycan catabolic process"/>
    <property type="evidence" value="ECO:0007669"/>
    <property type="project" value="InterPro"/>
</dbReference>
<accession>A0A0V7ZT62</accession>
<dbReference type="SUPFAM" id="SSF47090">
    <property type="entry name" value="PGBD-like"/>
    <property type="match status" value="2"/>
</dbReference>
<dbReference type="EMBL" id="LMTZ01000085">
    <property type="protein sequence ID" value="KST67646.1"/>
    <property type="molecule type" value="Genomic_DNA"/>
</dbReference>
<dbReference type="InterPro" id="IPR002508">
    <property type="entry name" value="MurNAc-LAA_cat"/>
</dbReference>
<dbReference type="Pfam" id="PF01520">
    <property type="entry name" value="Amidase_3"/>
    <property type="match status" value="1"/>
</dbReference>